<gene>
    <name evidence="1" type="ORF">HMPREF0080_01221</name>
</gene>
<organism evidence="1 2">
    <name type="scientific">Anaeroglobus geminatus F0357</name>
    <dbReference type="NCBI Taxonomy" id="861450"/>
    <lineage>
        <taxon>Bacteria</taxon>
        <taxon>Bacillati</taxon>
        <taxon>Bacillota</taxon>
        <taxon>Negativicutes</taxon>
        <taxon>Veillonellales</taxon>
        <taxon>Veillonellaceae</taxon>
        <taxon>Anaeroglobus</taxon>
    </lineage>
</organism>
<dbReference type="InterPro" id="IPR052913">
    <property type="entry name" value="Glycopeptide_resist_protein"/>
</dbReference>
<proteinExistence type="predicted"/>
<evidence type="ECO:0000313" key="1">
    <source>
        <dbReference type="EMBL" id="EHM40367.1"/>
    </source>
</evidence>
<dbReference type="InterPro" id="IPR007391">
    <property type="entry name" value="Vancomycin_resist_VanW"/>
</dbReference>
<evidence type="ECO:0000313" key="2">
    <source>
        <dbReference type="Proteomes" id="UP000005481"/>
    </source>
</evidence>
<reference evidence="1 2" key="1">
    <citation type="submission" date="2011-08" db="EMBL/GenBank/DDBJ databases">
        <authorList>
            <person name="Weinstock G."/>
            <person name="Sodergren E."/>
            <person name="Clifton S."/>
            <person name="Fulton L."/>
            <person name="Fulton B."/>
            <person name="Courtney L."/>
            <person name="Fronick C."/>
            <person name="Harrison M."/>
            <person name="Strong C."/>
            <person name="Farmer C."/>
            <person name="Delahaunty K."/>
            <person name="Markovic C."/>
            <person name="Hall O."/>
            <person name="Minx P."/>
            <person name="Tomlinson C."/>
            <person name="Mitreva M."/>
            <person name="Hou S."/>
            <person name="Chen J."/>
            <person name="Wollam A."/>
            <person name="Pepin K.H."/>
            <person name="Johnson M."/>
            <person name="Bhonagiri V."/>
            <person name="Zhang X."/>
            <person name="Suruliraj S."/>
            <person name="Warren W."/>
            <person name="Chinwalla A."/>
            <person name="Mardis E.R."/>
            <person name="Wilson R.K."/>
        </authorList>
    </citation>
    <scope>NUCLEOTIDE SEQUENCE [LARGE SCALE GENOMIC DNA]</scope>
    <source>
        <strain evidence="1 2">F0357</strain>
    </source>
</reference>
<accession>G9YHT6</accession>
<dbReference type="PATRIC" id="fig|861450.3.peg.1136"/>
<dbReference type="Pfam" id="PF04294">
    <property type="entry name" value="VanW"/>
    <property type="match status" value="1"/>
</dbReference>
<dbReference type="HOGENOM" id="CLU_011572_2_1_9"/>
<sequence length="336" mass="36483">MQALTAVHEKYNITPVNAYAELTANGTVTLHAEREGAVIDTGAARDRIREKLADGEAGQVDLPVSERREAAVKKADLAGIDTLLSSYTTHFDGSDTNRSENIGIAARLLNHTLVKAGAACSFNDTVGTRTRDKGYKDAPVYFDNKLAMDAGGGVCQVSTTLFNAVLRAGLRIDSRSPHFAPAGYVPVGMDATVADNSLDFIFSNPFTHGVYICTECTHDAITVYILGNHEDGCSVAFVTTEQKTLPHNVIKKHDPFIAEDKKEQEGYDGREITIKRDVHYKDGSVYTDFIESRYEPNDDITLTCGGDSCYSAPPGAADGVHNQDEMINKRYDPLGP</sequence>
<dbReference type="AlphaFoldDB" id="G9YHT6"/>
<dbReference type="PANTHER" id="PTHR35788:SF1">
    <property type="entry name" value="EXPORTED PROTEIN"/>
    <property type="match status" value="1"/>
</dbReference>
<dbReference type="EMBL" id="AGCJ01000046">
    <property type="protein sequence ID" value="EHM40367.1"/>
    <property type="molecule type" value="Genomic_DNA"/>
</dbReference>
<protein>
    <submittedName>
        <fullName evidence="1">VanW-like protein</fullName>
    </submittedName>
</protein>
<name>G9YHT6_9FIRM</name>
<dbReference type="eggNOG" id="COG2720">
    <property type="taxonomic scope" value="Bacteria"/>
</dbReference>
<comment type="caution">
    <text evidence="1">The sequence shown here is derived from an EMBL/GenBank/DDBJ whole genome shotgun (WGS) entry which is preliminary data.</text>
</comment>
<dbReference type="STRING" id="861450.HMPREF0080_01221"/>
<dbReference type="Proteomes" id="UP000005481">
    <property type="component" value="Unassembled WGS sequence"/>
</dbReference>
<dbReference type="PANTHER" id="PTHR35788">
    <property type="entry name" value="EXPORTED PROTEIN-RELATED"/>
    <property type="match status" value="1"/>
</dbReference>
<keyword evidence="2" id="KW-1185">Reference proteome</keyword>